<dbReference type="GO" id="GO:0043743">
    <property type="term" value="F:LPPG:FO 2-phospho-L-lactate transferase activity"/>
    <property type="evidence" value="ECO:0007669"/>
    <property type="project" value="InterPro"/>
</dbReference>
<keyword evidence="3" id="KW-0812">Transmembrane</keyword>
<keyword evidence="1 2" id="KW-0963">Cytoplasm</keyword>
<evidence type="ECO:0000313" key="5">
    <source>
        <dbReference type="Proteomes" id="UP000009234"/>
    </source>
</evidence>
<dbReference type="InterPro" id="IPR002882">
    <property type="entry name" value="CofD"/>
</dbReference>
<evidence type="ECO:0000256" key="2">
    <source>
        <dbReference type="HAMAP-Rule" id="MF_00973"/>
    </source>
</evidence>
<dbReference type="HOGENOM" id="CLU_044041_0_0_9"/>
<dbReference type="InterPro" id="IPR010119">
    <property type="entry name" value="Gluconeogen_factor"/>
</dbReference>
<keyword evidence="3" id="KW-0472">Membrane</keyword>
<protein>
    <recommendedName>
        <fullName evidence="2">Putative gluconeogenesis factor</fullName>
    </recommendedName>
</protein>
<dbReference type="Gene3D" id="3.40.50.10680">
    <property type="entry name" value="CofD-like domains"/>
    <property type="match status" value="1"/>
</dbReference>
<comment type="function">
    <text evidence="2">Required for morphogenesis under gluconeogenic growth conditions.</text>
</comment>
<gene>
    <name evidence="4" type="ordered locus">Desru_3604</name>
</gene>
<dbReference type="Proteomes" id="UP000009234">
    <property type="component" value="Chromosome"/>
</dbReference>
<feature type="transmembrane region" description="Helical" evidence="3">
    <location>
        <begin position="57"/>
        <end position="78"/>
    </location>
</feature>
<dbReference type="KEGG" id="dru:Desru_3604"/>
<comment type="similarity">
    <text evidence="2">Belongs to the gluconeogenesis factor family.</text>
</comment>
<dbReference type="HAMAP" id="MF_00973">
    <property type="entry name" value="Gluconeogen_factor"/>
    <property type="match status" value="1"/>
</dbReference>
<dbReference type="AlphaFoldDB" id="F6DNB5"/>
<name>F6DNB5_DESRL</name>
<dbReference type="STRING" id="696281.Desru_3604"/>
<dbReference type="GO" id="GO:0005737">
    <property type="term" value="C:cytoplasm"/>
    <property type="evidence" value="ECO:0007669"/>
    <property type="project" value="UniProtKB-SubCell"/>
</dbReference>
<dbReference type="GO" id="GO:0008360">
    <property type="term" value="P:regulation of cell shape"/>
    <property type="evidence" value="ECO:0007669"/>
    <property type="project" value="UniProtKB-UniRule"/>
</dbReference>
<reference evidence="5" key="1">
    <citation type="submission" date="2011-05" db="EMBL/GenBank/DDBJ databases">
        <title>Complete sequence of Desulfotomaculum ruminis DSM 2154.</title>
        <authorList>
            <person name="Lucas S."/>
            <person name="Copeland A."/>
            <person name="Lapidus A."/>
            <person name="Cheng J.-F."/>
            <person name="Goodwin L."/>
            <person name="Pitluck S."/>
            <person name="Lu M."/>
            <person name="Detter J.C."/>
            <person name="Han C."/>
            <person name="Tapia R."/>
            <person name="Land M."/>
            <person name="Hauser L."/>
            <person name="Kyrpides N."/>
            <person name="Ivanova N."/>
            <person name="Mikhailova N."/>
            <person name="Pagani I."/>
            <person name="Stams A.J.M."/>
            <person name="Plugge C.M."/>
            <person name="Muyzer G."/>
            <person name="Kuever J."/>
            <person name="Parshina S.N."/>
            <person name="Ivanova A.E."/>
            <person name="Nazina T.N."/>
            <person name="Brambilla E."/>
            <person name="Spring S."/>
            <person name="Klenk H.-P."/>
            <person name="Woyke T."/>
        </authorList>
    </citation>
    <scope>NUCLEOTIDE SEQUENCE [LARGE SCALE GENOMIC DNA]</scope>
    <source>
        <strain evidence="5">ATCC 23193 / DSM 2154 / NCIB 8452 / DL</strain>
    </source>
</reference>
<dbReference type="CDD" id="cd07187">
    <property type="entry name" value="YvcK_like"/>
    <property type="match status" value="1"/>
</dbReference>
<dbReference type="eggNOG" id="COG0391">
    <property type="taxonomic scope" value="Bacteria"/>
</dbReference>
<dbReference type="OrthoDB" id="9783842at2"/>
<dbReference type="PANTHER" id="PTHR30135:SF3">
    <property type="entry name" value="GLUCONEOGENESIS FACTOR-RELATED"/>
    <property type="match status" value="1"/>
</dbReference>
<organism evidence="4 5">
    <name type="scientific">Desulforamulus ruminis (strain ATCC 23193 / DSM 2154 / NCIMB 8452 / DL)</name>
    <name type="common">Desulfotomaculum ruminis</name>
    <dbReference type="NCBI Taxonomy" id="696281"/>
    <lineage>
        <taxon>Bacteria</taxon>
        <taxon>Bacillati</taxon>
        <taxon>Bacillota</taxon>
        <taxon>Clostridia</taxon>
        <taxon>Eubacteriales</taxon>
        <taxon>Peptococcaceae</taxon>
        <taxon>Desulforamulus</taxon>
    </lineage>
</organism>
<dbReference type="NCBIfam" id="TIGR01826">
    <property type="entry name" value="CofD_related"/>
    <property type="match status" value="1"/>
</dbReference>
<evidence type="ECO:0000256" key="3">
    <source>
        <dbReference type="SAM" id="Phobius"/>
    </source>
</evidence>
<proteinExistence type="inferred from homology"/>
<dbReference type="EMBL" id="CP002780">
    <property type="protein sequence ID" value="AEG61806.1"/>
    <property type="molecule type" value="Genomic_DNA"/>
</dbReference>
<evidence type="ECO:0000256" key="1">
    <source>
        <dbReference type="ARBA" id="ARBA00022490"/>
    </source>
</evidence>
<dbReference type="SUPFAM" id="SSF142338">
    <property type="entry name" value="CofD-like"/>
    <property type="match status" value="1"/>
</dbReference>
<dbReference type="Pfam" id="PF01933">
    <property type="entry name" value="CofD"/>
    <property type="match status" value="1"/>
</dbReference>
<keyword evidence="3" id="KW-1133">Transmembrane helix</keyword>
<evidence type="ECO:0000313" key="4">
    <source>
        <dbReference type="EMBL" id="AEG61806.1"/>
    </source>
</evidence>
<dbReference type="InterPro" id="IPR038136">
    <property type="entry name" value="CofD-like_dom_sf"/>
</dbReference>
<dbReference type="PANTHER" id="PTHR30135">
    <property type="entry name" value="UNCHARACTERIZED PROTEIN YVCK-RELATED"/>
    <property type="match status" value="1"/>
</dbReference>
<accession>F6DNB5</accession>
<comment type="subcellular location">
    <subcellularLocation>
        <location evidence="2">Cytoplasm</location>
    </subcellularLocation>
</comment>
<reference evidence="4 5" key="2">
    <citation type="journal article" date="2012" name="Stand. Genomic Sci.">
        <title>Complete genome sequence of the sulfate-reducing firmicute Desulfotomaculum ruminis type strain (DL(T)).</title>
        <authorList>
            <person name="Spring S."/>
            <person name="Visser M."/>
            <person name="Lu M."/>
            <person name="Copeland A."/>
            <person name="Lapidus A."/>
            <person name="Lucas S."/>
            <person name="Cheng J.F."/>
            <person name="Han C."/>
            <person name="Tapia R."/>
            <person name="Goodwin L.A."/>
            <person name="Pitluck S."/>
            <person name="Ivanova N."/>
            <person name="Land M."/>
            <person name="Hauser L."/>
            <person name="Larimer F."/>
            <person name="Rohde M."/>
            <person name="Goker M."/>
            <person name="Detter J.C."/>
            <person name="Kyrpides N.C."/>
            <person name="Woyke T."/>
            <person name="Schaap P.J."/>
            <person name="Plugge C.M."/>
            <person name="Muyzer G."/>
            <person name="Kuever J."/>
            <person name="Pereira I.A."/>
            <person name="Parshina S.N."/>
            <person name="Bernier-Latmani R."/>
            <person name="Stams A.J."/>
            <person name="Klenk H.P."/>
        </authorList>
    </citation>
    <scope>NUCLEOTIDE SEQUENCE [LARGE SCALE GENOMIC DNA]</scope>
    <source>
        <strain evidence="5">ATCC 23193 / DSM 2154 / NCIB 8452 / DL</strain>
    </source>
</reference>
<sequence length="446" mass="48729">MASFIKWLSPGMKVKRWLFLGLLGLPVLGLGLALLDRHLVGWMTAVMDTLANRLTDFPQWLLGVLAVLFGLTMMGYGFKMALRSVMGVVRPDQSEKLVETIYQRRSLQRGPKVVVIGGGTGLSSLLKGLKEYTSNITAIVAVTDDGGSSGRLRYNLGILPPGDIRNCLVALADKETLMEEVLQYRFDSGELAGHNLGNLLLAGLNDVSGGFDGAVKALSKVLAIRGQVLPATLENVVLGADLEDKRVIFGECNISATTCRINRVFLRPHLCQPLPEALAAIKEADAVILGPGSLYTSVIPNLLVDGMAQAIQTSPAQKIYICNIMTQPGETRGYSVYDHVKAILDHAGPVVEHILVNSEPIPSRLLKKYREQNARPVKVDANRLEDLGIKIYSKYLVQHTNVVRHQPEKLAYAIMEIISNPKAAASGQESLRIYQPSRGFRQTAKR</sequence>
<dbReference type="RefSeq" id="WP_013843552.1">
    <property type="nucleotide sequence ID" value="NC_015589.1"/>
</dbReference>
<keyword evidence="5" id="KW-1185">Reference proteome</keyword>